<comment type="caution">
    <text evidence="3">The sequence shown here is derived from an EMBL/GenBank/DDBJ whole genome shotgun (WGS) entry which is preliminary data.</text>
</comment>
<gene>
    <name evidence="3" type="ORF">WMY93_025759</name>
</gene>
<keyword evidence="2" id="KW-1133">Transmembrane helix</keyword>
<accession>A0AAW0N5E5</accession>
<keyword evidence="2" id="KW-0472">Membrane</keyword>
<keyword evidence="4" id="KW-1185">Reference proteome</keyword>
<dbReference type="EMBL" id="JBBPFD010000019">
    <property type="protein sequence ID" value="KAK7886138.1"/>
    <property type="molecule type" value="Genomic_DNA"/>
</dbReference>
<evidence type="ECO:0000313" key="3">
    <source>
        <dbReference type="EMBL" id="KAK7886138.1"/>
    </source>
</evidence>
<dbReference type="Proteomes" id="UP001460270">
    <property type="component" value="Unassembled WGS sequence"/>
</dbReference>
<name>A0AAW0N5E5_9GOBI</name>
<sequence length="143" mass="16244">MGANLIITNKLHQSQITLQLQTEFKEMSKKKTKKNHLQPPRDRDVSEPAPSWKDQEENVQLETRAAFGTMVAAVLKLYFIGTALTVLAVLYGIVDSIGGLMYAQDQRYFLELHGEKQRDSECKTLRCKHRTVLCVTQTCCDKA</sequence>
<feature type="transmembrane region" description="Helical" evidence="2">
    <location>
        <begin position="77"/>
        <end position="103"/>
    </location>
</feature>
<evidence type="ECO:0000256" key="1">
    <source>
        <dbReference type="SAM" id="MobiDB-lite"/>
    </source>
</evidence>
<organism evidence="3 4">
    <name type="scientific">Mugilogobius chulae</name>
    <name type="common">yellowstripe goby</name>
    <dbReference type="NCBI Taxonomy" id="88201"/>
    <lineage>
        <taxon>Eukaryota</taxon>
        <taxon>Metazoa</taxon>
        <taxon>Chordata</taxon>
        <taxon>Craniata</taxon>
        <taxon>Vertebrata</taxon>
        <taxon>Euteleostomi</taxon>
        <taxon>Actinopterygii</taxon>
        <taxon>Neopterygii</taxon>
        <taxon>Teleostei</taxon>
        <taxon>Neoteleostei</taxon>
        <taxon>Acanthomorphata</taxon>
        <taxon>Gobiaria</taxon>
        <taxon>Gobiiformes</taxon>
        <taxon>Gobioidei</taxon>
        <taxon>Gobiidae</taxon>
        <taxon>Gobionellinae</taxon>
        <taxon>Mugilogobius</taxon>
    </lineage>
</organism>
<dbReference type="AlphaFoldDB" id="A0AAW0N5E5"/>
<feature type="region of interest" description="Disordered" evidence="1">
    <location>
        <begin position="29"/>
        <end position="56"/>
    </location>
</feature>
<proteinExistence type="predicted"/>
<reference evidence="4" key="1">
    <citation type="submission" date="2024-04" db="EMBL/GenBank/DDBJ databases">
        <title>Salinicola lusitanus LLJ914,a marine bacterium isolated from the Okinawa Trough.</title>
        <authorList>
            <person name="Li J."/>
        </authorList>
    </citation>
    <scope>NUCLEOTIDE SEQUENCE [LARGE SCALE GENOMIC DNA]</scope>
</reference>
<evidence type="ECO:0000313" key="4">
    <source>
        <dbReference type="Proteomes" id="UP001460270"/>
    </source>
</evidence>
<keyword evidence="2" id="KW-0812">Transmembrane</keyword>
<protein>
    <submittedName>
        <fullName evidence="3">Uncharacterized protein</fullName>
    </submittedName>
</protein>
<evidence type="ECO:0000256" key="2">
    <source>
        <dbReference type="SAM" id="Phobius"/>
    </source>
</evidence>